<dbReference type="EMBL" id="JABELV010000027">
    <property type="protein sequence ID" value="KAG7562709.1"/>
    <property type="molecule type" value="Genomic_DNA"/>
</dbReference>
<feature type="transmembrane region" description="Helical" evidence="6">
    <location>
        <begin position="507"/>
        <end position="529"/>
    </location>
</feature>
<feature type="domain" description="Major facilitator superfamily (MFS) profile" evidence="7">
    <location>
        <begin position="102"/>
        <end position="533"/>
    </location>
</feature>
<dbReference type="GO" id="GO:0022857">
    <property type="term" value="F:transmembrane transporter activity"/>
    <property type="evidence" value="ECO:0007669"/>
    <property type="project" value="InterPro"/>
</dbReference>
<reference evidence="8" key="1">
    <citation type="submission" date="2020-04" db="EMBL/GenBank/DDBJ databases">
        <title>Analysis of mating type loci in Filobasidium floriforme.</title>
        <authorList>
            <person name="Nowrousian M."/>
        </authorList>
    </citation>
    <scope>NUCLEOTIDE SEQUENCE</scope>
    <source>
        <strain evidence="8">CBS 6242</strain>
    </source>
</reference>
<dbReference type="InterPro" id="IPR011701">
    <property type="entry name" value="MFS"/>
</dbReference>
<dbReference type="Gene3D" id="1.20.1250.20">
    <property type="entry name" value="MFS general substrate transporter like domains"/>
    <property type="match status" value="1"/>
</dbReference>
<dbReference type="Pfam" id="PF07690">
    <property type="entry name" value="MFS_1"/>
    <property type="match status" value="1"/>
</dbReference>
<dbReference type="PANTHER" id="PTHR23502:SF184">
    <property type="entry name" value="MAJOR FACILITATOR SUPERFAMILY (MFS) PROFILE DOMAIN-CONTAINING PROTEIN"/>
    <property type="match status" value="1"/>
</dbReference>
<feature type="transmembrane region" description="Helical" evidence="6">
    <location>
        <begin position="226"/>
        <end position="249"/>
    </location>
</feature>
<keyword evidence="4 6" id="KW-0472">Membrane</keyword>
<evidence type="ECO:0000313" key="9">
    <source>
        <dbReference type="Proteomes" id="UP000812966"/>
    </source>
</evidence>
<accession>A0A8K0JNR9</accession>
<sequence>MSSSQLDKQEPQSSASSITVAENHYHSHDPSLPAKSKPGSFEDHTLKPRPWIRKTTPYSRIIEQPYDGAGTREQPFLIDWVSSTAPSTENPMTYGKAYKWSIVVLAAMSTLGVSMASSMLSAAVFDMRVDFPGKSIESYIMVTSGFVLGFVLGPFIWAPMSEIYGRRSLFIYTYIAFTLFNGLVCASQNLATVIVFRFLAGTFGASAMTNAGGVVADVFEAKQRGLGMAVFASAPFMGPAIGPIIGGFLGEHRGWRWVAGLLTFFSGFLTLLGFLFLPETYGPVILRQRAKRLSKITGDVYLSRGDASAPTKARQVFGKALAMPWILLFKEPIVALMALYLAVIYAILYMLFTAFPIVFQQNRGWSPGIGGLAFIGIAVGVALALAYVVVIENPRYSRKLKTQGGWLVPEERLFTAMVGGIMLPAGLFIFAWTAVPTHIHWIAPIIGSVPFGCGMVLVFLGVLGYLVDAYLIFAASVLAGNTVVRSIFGVAFPLFTKRMCDNLGVNYAGTLIACLALLFAPSPFIFYVYGKKIRRSTAFGRIGDDIGQMLKAGMTPVQIQKAMAAAAAAKKAEGENDVPAVVDVEASINAPAIASAGDDAVGAAQNATKEQV</sequence>
<dbReference type="FunFam" id="1.20.1250.20:FF:000011">
    <property type="entry name" value="MFS multidrug transporter, putative"/>
    <property type="match status" value="1"/>
</dbReference>
<proteinExistence type="predicted"/>
<evidence type="ECO:0000256" key="3">
    <source>
        <dbReference type="ARBA" id="ARBA00022989"/>
    </source>
</evidence>
<evidence type="ECO:0000256" key="5">
    <source>
        <dbReference type="SAM" id="MobiDB-lite"/>
    </source>
</evidence>
<feature type="transmembrane region" description="Helical" evidence="6">
    <location>
        <begin position="333"/>
        <end position="359"/>
    </location>
</feature>
<evidence type="ECO:0000256" key="4">
    <source>
        <dbReference type="ARBA" id="ARBA00023136"/>
    </source>
</evidence>
<comment type="subcellular location">
    <subcellularLocation>
        <location evidence="1">Membrane</location>
        <topology evidence="1">Multi-pass membrane protein</topology>
    </subcellularLocation>
</comment>
<feature type="transmembrane region" description="Helical" evidence="6">
    <location>
        <begin position="371"/>
        <end position="392"/>
    </location>
</feature>
<feature type="transmembrane region" description="Helical" evidence="6">
    <location>
        <begin position="441"/>
        <end position="463"/>
    </location>
</feature>
<keyword evidence="9" id="KW-1185">Reference proteome</keyword>
<gene>
    <name evidence="8" type="ORF">FFLO_01869</name>
</gene>
<feature type="transmembrane region" description="Helical" evidence="6">
    <location>
        <begin position="102"/>
        <end position="124"/>
    </location>
</feature>
<dbReference type="CDD" id="cd17323">
    <property type="entry name" value="MFS_Tpo1_MDR_like"/>
    <property type="match status" value="1"/>
</dbReference>
<evidence type="ECO:0000256" key="6">
    <source>
        <dbReference type="SAM" id="Phobius"/>
    </source>
</evidence>
<dbReference type="InterPro" id="IPR020846">
    <property type="entry name" value="MFS_dom"/>
</dbReference>
<feature type="transmembrane region" description="Helical" evidence="6">
    <location>
        <begin position="169"/>
        <end position="190"/>
    </location>
</feature>
<evidence type="ECO:0000256" key="1">
    <source>
        <dbReference type="ARBA" id="ARBA00004141"/>
    </source>
</evidence>
<evidence type="ECO:0000259" key="7">
    <source>
        <dbReference type="PROSITE" id="PS50850"/>
    </source>
</evidence>
<organism evidence="8 9">
    <name type="scientific">Filobasidium floriforme</name>
    <dbReference type="NCBI Taxonomy" id="5210"/>
    <lineage>
        <taxon>Eukaryota</taxon>
        <taxon>Fungi</taxon>
        <taxon>Dikarya</taxon>
        <taxon>Basidiomycota</taxon>
        <taxon>Agaricomycotina</taxon>
        <taxon>Tremellomycetes</taxon>
        <taxon>Filobasidiales</taxon>
        <taxon>Filobasidiaceae</taxon>
        <taxon>Filobasidium</taxon>
    </lineage>
</organism>
<feature type="transmembrane region" description="Helical" evidence="6">
    <location>
        <begin position="413"/>
        <end position="435"/>
    </location>
</feature>
<name>A0A8K0JNR9_9TREE</name>
<protein>
    <recommendedName>
        <fullName evidence="7">Major facilitator superfamily (MFS) profile domain-containing protein</fullName>
    </recommendedName>
</protein>
<dbReference type="AlphaFoldDB" id="A0A8K0JNR9"/>
<evidence type="ECO:0000256" key="2">
    <source>
        <dbReference type="ARBA" id="ARBA00022692"/>
    </source>
</evidence>
<dbReference type="SUPFAM" id="SSF103473">
    <property type="entry name" value="MFS general substrate transporter"/>
    <property type="match status" value="1"/>
</dbReference>
<dbReference type="InterPro" id="IPR036259">
    <property type="entry name" value="MFS_trans_sf"/>
</dbReference>
<dbReference type="Proteomes" id="UP000812966">
    <property type="component" value="Unassembled WGS sequence"/>
</dbReference>
<keyword evidence="2 6" id="KW-0812">Transmembrane</keyword>
<evidence type="ECO:0000313" key="8">
    <source>
        <dbReference type="EMBL" id="KAG7562709.1"/>
    </source>
</evidence>
<feature type="transmembrane region" description="Helical" evidence="6">
    <location>
        <begin position="196"/>
        <end position="219"/>
    </location>
</feature>
<dbReference type="PROSITE" id="PS50850">
    <property type="entry name" value="MFS"/>
    <property type="match status" value="1"/>
</dbReference>
<feature type="transmembrane region" description="Helical" evidence="6">
    <location>
        <begin position="470"/>
        <end position="495"/>
    </location>
</feature>
<comment type="caution">
    <text evidence="8">The sequence shown here is derived from an EMBL/GenBank/DDBJ whole genome shotgun (WGS) entry which is preliminary data.</text>
</comment>
<feature type="transmembrane region" description="Helical" evidence="6">
    <location>
        <begin position="255"/>
        <end position="277"/>
    </location>
</feature>
<feature type="region of interest" description="Disordered" evidence="5">
    <location>
        <begin position="1"/>
        <end position="47"/>
    </location>
</feature>
<feature type="compositionally biased region" description="Polar residues" evidence="5">
    <location>
        <begin position="1"/>
        <end position="20"/>
    </location>
</feature>
<keyword evidence="3 6" id="KW-1133">Transmembrane helix</keyword>
<feature type="transmembrane region" description="Helical" evidence="6">
    <location>
        <begin position="136"/>
        <end position="157"/>
    </location>
</feature>
<dbReference type="GO" id="GO:0005886">
    <property type="term" value="C:plasma membrane"/>
    <property type="evidence" value="ECO:0007669"/>
    <property type="project" value="TreeGrafter"/>
</dbReference>
<dbReference type="PANTHER" id="PTHR23502">
    <property type="entry name" value="MAJOR FACILITATOR SUPERFAMILY"/>
    <property type="match status" value="1"/>
</dbReference>